<gene>
    <name evidence="1" type="ORF">EGYM00163_LOCUS44573</name>
</gene>
<reference evidence="1" key="1">
    <citation type="submission" date="2021-01" db="EMBL/GenBank/DDBJ databases">
        <authorList>
            <person name="Corre E."/>
            <person name="Pelletier E."/>
            <person name="Niang G."/>
            <person name="Scheremetjew M."/>
            <person name="Finn R."/>
            <person name="Kale V."/>
            <person name="Holt S."/>
            <person name="Cochrane G."/>
            <person name="Meng A."/>
            <person name="Brown T."/>
            <person name="Cohen L."/>
        </authorList>
    </citation>
    <scope>NUCLEOTIDE SEQUENCE</scope>
    <source>
        <strain evidence="1">CCMP1594</strain>
    </source>
</reference>
<organism evidence="1">
    <name type="scientific">Eutreptiella gymnastica</name>
    <dbReference type="NCBI Taxonomy" id="73025"/>
    <lineage>
        <taxon>Eukaryota</taxon>
        <taxon>Discoba</taxon>
        <taxon>Euglenozoa</taxon>
        <taxon>Euglenida</taxon>
        <taxon>Spirocuta</taxon>
        <taxon>Euglenophyceae</taxon>
        <taxon>Eutreptiales</taxon>
        <taxon>Eutreptiaceae</taxon>
        <taxon>Eutreptiella</taxon>
    </lineage>
</organism>
<evidence type="ECO:0000313" key="1">
    <source>
        <dbReference type="EMBL" id="CAE0833281.1"/>
    </source>
</evidence>
<name>A0A7S4GDD3_9EUGL</name>
<dbReference type="AlphaFoldDB" id="A0A7S4GDD3"/>
<sequence>MAAAGGRELDHGRLLGIFRELSERGGAPGAPEYIDRADFNGIYLLLDHIGLEPHSKGLLDRCLEACRTQERVPFEAFERAVRELTLRCAEQLPEVLEEEEEES</sequence>
<dbReference type="EMBL" id="HBJA01129785">
    <property type="protein sequence ID" value="CAE0833281.1"/>
    <property type="molecule type" value="Transcribed_RNA"/>
</dbReference>
<proteinExistence type="predicted"/>
<protein>
    <submittedName>
        <fullName evidence="1">Uncharacterized protein</fullName>
    </submittedName>
</protein>
<accession>A0A7S4GDD3</accession>